<name>A0A183KTC6_9TREM</name>
<reference evidence="1 2" key="2">
    <citation type="submission" date="2018-11" db="EMBL/GenBank/DDBJ databases">
        <authorList>
            <consortium name="Pathogen Informatics"/>
        </authorList>
    </citation>
    <scope>NUCLEOTIDE SEQUENCE [LARGE SCALE GENOMIC DNA]</scope>
    <source>
        <strain evidence="1">Dakar</strain>
        <strain evidence="2">Dakar, Senegal</strain>
    </source>
</reference>
<proteinExistence type="predicted"/>
<dbReference type="WBParaSite" id="SCUD_0001831901-mRNA-1">
    <property type="protein sequence ID" value="SCUD_0001831901-mRNA-1"/>
    <property type="gene ID" value="SCUD_0001831901"/>
</dbReference>
<evidence type="ECO:0000313" key="1">
    <source>
        <dbReference type="EMBL" id="VDP65435.1"/>
    </source>
</evidence>
<sequence length="34" mass="4021">MMNQNLIVNVYQQSHQHVDNMLLPDVVLDFVVCY</sequence>
<dbReference type="EMBL" id="UZAK01040864">
    <property type="protein sequence ID" value="VDP65435.1"/>
    <property type="molecule type" value="Genomic_DNA"/>
</dbReference>
<reference evidence="3" key="1">
    <citation type="submission" date="2016-06" db="UniProtKB">
        <authorList>
            <consortium name="WormBaseParasite"/>
        </authorList>
    </citation>
    <scope>IDENTIFICATION</scope>
</reference>
<keyword evidence="2" id="KW-1185">Reference proteome</keyword>
<dbReference type="AlphaFoldDB" id="A0A183KTC6"/>
<dbReference type="Proteomes" id="UP000279833">
    <property type="component" value="Unassembled WGS sequence"/>
</dbReference>
<gene>
    <name evidence="1" type="ORF">SCUD_LOCUS18316</name>
</gene>
<evidence type="ECO:0000313" key="3">
    <source>
        <dbReference type="WBParaSite" id="SCUD_0001831901-mRNA-1"/>
    </source>
</evidence>
<protein>
    <submittedName>
        <fullName evidence="3">Transposase</fullName>
    </submittedName>
</protein>
<organism evidence="3">
    <name type="scientific">Schistosoma curassoni</name>
    <dbReference type="NCBI Taxonomy" id="6186"/>
    <lineage>
        <taxon>Eukaryota</taxon>
        <taxon>Metazoa</taxon>
        <taxon>Spiralia</taxon>
        <taxon>Lophotrochozoa</taxon>
        <taxon>Platyhelminthes</taxon>
        <taxon>Trematoda</taxon>
        <taxon>Digenea</taxon>
        <taxon>Strigeidida</taxon>
        <taxon>Schistosomatoidea</taxon>
        <taxon>Schistosomatidae</taxon>
        <taxon>Schistosoma</taxon>
    </lineage>
</organism>
<evidence type="ECO:0000313" key="2">
    <source>
        <dbReference type="Proteomes" id="UP000279833"/>
    </source>
</evidence>
<accession>A0A183KTC6</accession>